<feature type="domain" description="ABC transporter" evidence="9">
    <location>
        <begin position="5"/>
        <end position="232"/>
    </location>
</feature>
<dbReference type="InterPro" id="IPR011868">
    <property type="entry name" value="ModC_ABC_ATP-bd"/>
</dbReference>
<evidence type="ECO:0000256" key="7">
    <source>
        <dbReference type="ARBA" id="ARBA00022967"/>
    </source>
</evidence>
<keyword evidence="7" id="KW-1278">Translocase</keyword>
<dbReference type="PROSITE" id="PS50893">
    <property type="entry name" value="ABC_TRANSPORTER_2"/>
    <property type="match status" value="1"/>
</dbReference>
<keyword evidence="1" id="KW-0813">Transport</keyword>
<evidence type="ECO:0000256" key="3">
    <source>
        <dbReference type="ARBA" id="ARBA00022505"/>
    </source>
</evidence>
<dbReference type="EMBL" id="LAZR01000187">
    <property type="protein sequence ID" value="KKN83297.1"/>
    <property type="molecule type" value="Genomic_DNA"/>
</dbReference>
<dbReference type="InterPro" id="IPR003439">
    <property type="entry name" value="ABC_transporter-like_ATP-bd"/>
</dbReference>
<dbReference type="InterPro" id="IPR017871">
    <property type="entry name" value="ABC_transporter-like_CS"/>
</dbReference>
<dbReference type="Pfam" id="PF00005">
    <property type="entry name" value="ABC_tran"/>
    <property type="match status" value="1"/>
</dbReference>
<dbReference type="InterPro" id="IPR003593">
    <property type="entry name" value="AAA+_ATPase"/>
</dbReference>
<dbReference type="PROSITE" id="PS51866">
    <property type="entry name" value="MOP"/>
    <property type="match status" value="1"/>
</dbReference>
<dbReference type="PANTHER" id="PTHR43514">
    <property type="entry name" value="ABC TRANSPORTER I FAMILY MEMBER 10"/>
    <property type="match status" value="1"/>
</dbReference>
<evidence type="ECO:0000256" key="1">
    <source>
        <dbReference type="ARBA" id="ARBA00022448"/>
    </source>
</evidence>
<dbReference type="InterPro" id="IPR008995">
    <property type="entry name" value="Mo/tungstate-bd_C_term_dom"/>
</dbReference>
<evidence type="ECO:0000259" key="9">
    <source>
        <dbReference type="PROSITE" id="PS50893"/>
    </source>
</evidence>
<organism evidence="11">
    <name type="scientific">marine sediment metagenome</name>
    <dbReference type="NCBI Taxonomy" id="412755"/>
    <lineage>
        <taxon>unclassified sequences</taxon>
        <taxon>metagenomes</taxon>
        <taxon>ecological metagenomes</taxon>
    </lineage>
</organism>
<dbReference type="SMART" id="SM00382">
    <property type="entry name" value="AAA"/>
    <property type="match status" value="1"/>
</dbReference>
<dbReference type="GO" id="GO:0140359">
    <property type="term" value="F:ABC-type transporter activity"/>
    <property type="evidence" value="ECO:0007669"/>
    <property type="project" value="InterPro"/>
</dbReference>
<dbReference type="Gene3D" id="2.40.50.100">
    <property type="match status" value="1"/>
</dbReference>
<dbReference type="GO" id="GO:0015098">
    <property type="term" value="F:molybdate ion transmembrane transporter activity"/>
    <property type="evidence" value="ECO:0007669"/>
    <property type="project" value="InterPro"/>
</dbReference>
<dbReference type="NCBIfam" id="TIGR02142">
    <property type="entry name" value="modC_ABC"/>
    <property type="match status" value="1"/>
</dbReference>
<evidence type="ECO:0000313" key="11">
    <source>
        <dbReference type="EMBL" id="KKN83297.1"/>
    </source>
</evidence>
<keyword evidence="2" id="KW-1003">Cell membrane</keyword>
<protein>
    <recommendedName>
        <fullName evidence="12">ABC transporter domain-containing protein</fullName>
    </recommendedName>
</protein>
<dbReference type="Gene3D" id="3.40.50.300">
    <property type="entry name" value="P-loop containing nucleotide triphosphate hydrolases"/>
    <property type="match status" value="1"/>
</dbReference>
<dbReference type="AlphaFoldDB" id="A0A0F9U7M3"/>
<evidence type="ECO:0000256" key="4">
    <source>
        <dbReference type="ARBA" id="ARBA00022519"/>
    </source>
</evidence>
<evidence type="ECO:0000256" key="8">
    <source>
        <dbReference type="ARBA" id="ARBA00023136"/>
    </source>
</evidence>
<evidence type="ECO:0000256" key="5">
    <source>
        <dbReference type="ARBA" id="ARBA00022741"/>
    </source>
</evidence>
<keyword evidence="6" id="KW-0067">ATP-binding</keyword>
<evidence type="ECO:0008006" key="12">
    <source>
        <dbReference type="Google" id="ProtNLM"/>
    </source>
</evidence>
<keyword evidence="3" id="KW-0500">Molybdenum</keyword>
<proteinExistence type="predicted"/>
<dbReference type="GO" id="GO:0016020">
    <property type="term" value="C:membrane"/>
    <property type="evidence" value="ECO:0007669"/>
    <property type="project" value="InterPro"/>
</dbReference>
<feature type="domain" description="Mop" evidence="10">
    <location>
        <begin position="289"/>
        <end position="354"/>
    </location>
</feature>
<evidence type="ECO:0000256" key="2">
    <source>
        <dbReference type="ARBA" id="ARBA00022475"/>
    </source>
</evidence>
<dbReference type="GO" id="GO:0016887">
    <property type="term" value="F:ATP hydrolysis activity"/>
    <property type="evidence" value="ECO:0007669"/>
    <property type="project" value="InterPro"/>
</dbReference>
<keyword evidence="5" id="KW-0547">Nucleotide-binding</keyword>
<dbReference type="InterPro" id="IPR050334">
    <property type="entry name" value="Molybdenum_import_ModC"/>
</dbReference>
<dbReference type="GO" id="GO:0005524">
    <property type="term" value="F:ATP binding"/>
    <property type="evidence" value="ECO:0007669"/>
    <property type="project" value="UniProtKB-KW"/>
</dbReference>
<dbReference type="Pfam" id="PF03459">
    <property type="entry name" value="TOBE"/>
    <property type="match status" value="1"/>
</dbReference>
<name>A0A0F9U7M3_9ZZZZ</name>
<dbReference type="SUPFAM" id="SSF52540">
    <property type="entry name" value="P-loop containing nucleoside triphosphate hydrolases"/>
    <property type="match status" value="1"/>
</dbReference>
<dbReference type="InterPro" id="IPR027417">
    <property type="entry name" value="P-loop_NTPase"/>
</dbReference>
<accession>A0A0F9U7M3</accession>
<dbReference type="PANTHER" id="PTHR43514:SF10">
    <property type="entry name" value="MOLYBDENUM IMPORT ATP-BINDING PROTEIN MODC 2"/>
    <property type="match status" value="1"/>
</dbReference>
<sequence>MTLSLRAHVARPGFLLDVNACLPTQGVTALFGRSGCGKTTLLRLIAGLDRHSGSQVNFGEQVWQNEHHFVPLERRRIGMVFQESSLLSHLGVRDNLLYGYQRTPPALRRLEFEDALDLLGIHDLVDRRVDQLSGGQRQRIALGRALLSSPQMLLLDEPLSALDSQSKRDILPYIERLAAHAGIPVFYVTHAADEIERLADNIVFMQAGRVTHIETLQQALNRPDSPLFQDDGPASVLQGRLEPAGADGLGVFRAGMVTLKLAGIDAATSSARLRIRARDVSLALDPPQRISILNHLPMTIEKLHKPVAGKVVVRGRLAGGQPLLAEISAWSCTELGLAPGLAVHALIKAVSLFN</sequence>
<evidence type="ECO:0000256" key="6">
    <source>
        <dbReference type="ARBA" id="ARBA00022840"/>
    </source>
</evidence>
<keyword evidence="4" id="KW-0997">Cell inner membrane</keyword>
<dbReference type="InterPro" id="IPR004606">
    <property type="entry name" value="Mop_domain"/>
</dbReference>
<dbReference type="InterPro" id="IPR005116">
    <property type="entry name" value="Transp-assoc_OB_typ1"/>
</dbReference>
<dbReference type="PROSITE" id="PS00211">
    <property type="entry name" value="ABC_TRANSPORTER_1"/>
    <property type="match status" value="1"/>
</dbReference>
<reference evidence="11" key="1">
    <citation type="journal article" date="2015" name="Nature">
        <title>Complex archaea that bridge the gap between prokaryotes and eukaryotes.</title>
        <authorList>
            <person name="Spang A."/>
            <person name="Saw J.H."/>
            <person name="Jorgensen S.L."/>
            <person name="Zaremba-Niedzwiedzka K."/>
            <person name="Martijn J."/>
            <person name="Lind A.E."/>
            <person name="van Eijk R."/>
            <person name="Schleper C."/>
            <person name="Guy L."/>
            <person name="Ettema T.J."/>
        </authorList>
    </citation>
    <scope>NUCLEOTIDE SEQUENCE</scope>
</reference>
<keyword evidence="8" id="KW-0472">Membrane</keyword>
<comment type="caution">
    <text evidence="11">The sequence shown here is derived from an EMBL/GenBank/DDBJ whole genome shotgun (WGS) entry which is preliminary data.</text>
</comment>
<evidence type="ECO:0000259" key="10">
    <source>
        <dbReference type="PROSITE" id="PS51866"/>
    </source>
</evidence>
<gene>
    <name evidence="11" type="ORF">LCGC14_0300460</name>
</gene>
<dbReference type="SUPFAM" id="SSF50331">
    <property type="entry name" value="MOP-like"/>
    <property type="match status" value="1"/>
</dbReference>